<evidence type="ECO:0000313" key="4">
    <source>
        <dbReference type="Proteomes" id="UP001236369"/>
    </source>
</evidence>
<feature type="region of interest" description="Disordered" evidence="1">
    <location>
        <begin position="226"/>
        <end position="247"/>
    </location>
</feature>
<dbReference type="RefSeq" id="WP_238249473.1">
    <property type="nucleotide sequence ID" value="NZ_BPQX01000031.1"/>
</dbReference>
<accession>A0ABU0HNC1</accession>
<organism evidence="3 4">
    <name type="scientific">Methylobacterium persicinum</name>
    <dbReference type="NCBI Taxonomy" id="374426"/>
    <lineage>
        <taxon>Bacteria</taxon>
        <taxon>Pseudomonadati</taxon>
        <taxon>Pseudomonadota</taxon>
        <taxon>Alphaproteobacteria</taxon>
        <taxon>Hyphomicrobiales</taxon>
        <taxon>Methylobacteriaceae</taxon>
        <taxon>Methylobacterium</taxon>
    </lineage>
</organism>
<dbReference type="SMART" id="SM00028">
    <property type="entry name" value="TPR"/>
    <property type="match status" value="3"/>
</dbReference>
<dbReference type="Proteomes" id="UP001236369">
    <property type="component" value="Unassembled WGS sequence"/>
</dbReference>
<evidence type="ECO:0000256" key="1">
    <source>
        <dbReference type="SAM" id="MobiDB-lite"/>
    </source>
</evidence>
<keyword evidence="4" id="KW-1185">Reference proteome</keyword>
<dbReference type="Gene3D" id="3.40.50.10070">
    <property type="entry name" value="TolB, N-terminal domain"/>
    <property type="match status" value="1"/>
</dbReference>
<dbReference type="PANTHER" id="PTHR43081">
    <property type="entry name" value="ADENYLATE CYCLASE, TERMINAL-DIFFERENTIATION SPECIFIC-RELATED"/>
    <property type="match status" value="1"/>
</dbReference>
<dbReference type="InterPro" id="IPR050697">
    <property type="entry name" value="Adenylyl/Guanylyl_Cyclase_3/4"/>
</dbReference>
<proteinExistence type="predicted"/>
<dbReference type="InterPro" id="IPR019734">
    <property type="entry name" value="TPR_rpt"/>
</dbReference>
<dbReference type="SUPFAM" id="SSF55073">
    <property type="entry name" value="Nucleotide cyclase"/>
    <property type="match status" value="1"/>
</dbReference>
<dbReference type="EMBL" id="JAUSVV010000006">
    <property type="protein sequence ID" value="MDQ0443442.1"/>
    <property type="molecule type" value="Genomic_DNA"/>
</dbReference>
<gene>
    <name evidence="3" type="ORF">QO016_002945</name>
</gene>
<evidence type="ECO:0000313" key="3">
    <source>
        <dbReference type="EMBL" id="MDQ0443442.1"/>
    </source>
</evidence>
<feature type="domain" description="Guanylate cyclase" evidence="2">
    <location>
        <begin position="12"/>
        <end position="128"/>
    </location>
</feature>
<name>A0ABU0HNC1_9HYPH</name>
<dbReference type="InterPro" id="IPR011990">
    <property type="entry name" value="TPR-like_helical_dom_sf"/>
</dbReference>
<dbReference type="Pfam" id="PF00211">
    <property type="entry name" value="Guanylate_cyc"/>
    <property type="match status" value="1"/>
</dbReference>
<dbReference type="PROSITE" id="PS50125">
    <property type="entry name" value="GUANYLATE_CYCLASE_2"/>
    <property type="match status" value="1"/>
</dbReference>
<dbReference type="Gene3D" id="3.30.70.1230">
    <property type="entry name" value="Nucleotide cyclase"/>
    <property type="match status" value="1"/>
</dbReference>
<sequence>MGRPATGRRLSAILIADIVGYSRLVGADEEGTVRRFRTLRSGLIDPAVRHHDGRVVKSTGDGVLAEFASAVEAVRCALDLQQAMIDTNAGVPEYKRICFRIGINAGEVMIERDGDISGDSVNLTARLESLSPCGGLCFSRTVRDQIRDRIEIAFEDWGERSLKNISRPTRVFAVTPDTIAALPTDGPVRARPTRRPLLAPAAALAGCLIAGTGWYVSRPAPPPLSPATLAATSAGMPEPDRKTAHDGDAPRLSIVVLPFANLSGDPGQDYLAESLTADLTADLSRIRESFVIASGTAMSYKGKAVDLRQIGHDLGVRYALLGSVRRASDKIHVNAQLADVATGAQVWSDRFVGDRSTFADLQDDLIARLARTMDLELTEAESQRAQKERSGNPDASDLAMQGWSALNRPISPRQLSEAQSLFERSLTLDPHHMHARVGLARTLAAKVNARMSDAQEADLARAEALNEETLTARPEDAMGHFVRADILRGRKRFDDAVAAYGTSIALNRNFAPAYGAMASALLRAGRSADAIPQIDHAVRLSPRDPLLSFWLYVKCHAYTHLARDEEAVEWCRRSLAASAVPYWLNYVDLAASNAWLGRQDEAKSAVESLLKLKPGYTVSHWRHEGWSDNPTFLREYERIVAGLRKAGLPE</sequence>
<dbReference type="SUPFAM" id="SSF48452">
    <property type="entry name" value="TPR-like"/>
    <property type="match status" value="1"/>
</dbReference>
<comment type="caution">
    <text evidence="3">The sequence shown here is derived from an EMBL/GenBank/DDBJ whole genome shotgun (WGS) entry which is preliminary data.</text>
</comment>
<dbReference type="Pfam" id="PF13432">
    <property type="entry name" value="TPR_16"/>
    <property type="match status" value="2"/>
</dbReference>
<dbReference type="CDD" id="cd07302">
    <property type="entry name" value="CHD"/>
    <property type="match status" value="1"/>
</dbReference>
<dbReference type="PANTHER" id="PTHR43081:SF19">
    <property type="entry name" value="PH-SENSITIVE ADENYLATE CYCLASE RV1264"/>
    <property type="match status" value="1"/>
</dbReference>
<reference evidence="3 4" key="1">
    <citation type="submission" date="2023-07" db="EMBL/GenBank/DDBJ databases">
        <title>Genomic Encyclopedia of Type Strains, Phase IV (KMG-IV): sequencing the most valuable type-strain genomes for metagenomic binning, comparative biology and taxonomic classification.</title>
        <authorList>
            <person name="Goeker M."/>
        </authorList>
    </citation>
    <scope>NUCLEOTIDE SEQUENCE [LARGE SCALE GENOMIC DNA]</scope>
    <source>
        <strain evidence="3 4">DSM 19562</strain>
    </source>
</reference>
<dbReference type="Gene3D" id="1.25.40.10">
    <property type="entry name" value="Tetratricopeptide repeat domain"/>
    <property type="match status" value="1"/>
</dbReference>
<dbReference type="InterPro" id="IPR001054">
    <property type="entry name" value="A/G_cyclase"/>
</dbReference>
<protein>
    <submittedName>
        <fullName evidence="3">Class 3 adenylate cyclase</fullName>
    </submittedName>
</protein>
<evidence type="ECO:0000259" key="2">
    <source>
        <dbReference type="PROSITE" id="PS50125"/>
    </source>
</evidence>
<dbReference type="InterPro" id="IPR029787">
    <property type="entry name" value="Nucleotide_cyclase"/>
</dbReference>
<feature type="compositionally biased region" description="Basic and acidic residues" evidence="1">
    <location>
        <begin position="238"/>
        <end position="247"/>
    </location>
</feature>